<evidence type="ECO:0000313" key="1">
    <source>
        <dbReference type="Proteomes" id="UP000694865"/>
    </source>
</evidence>
<dbReference type="GeneID" id="102808895"/>
<evidence type="ECO:0000313" key="2">
    <source>
        <dbReference type="RefSeq" id="XP_006824489.1"/>
    </source>
</evidence>
<organism evidence="1 2">
    <name type="scientific">Saccoglossus kowalevskii</name>
    <name type="common">Acorn worm</name>
    <dbReference type="NCBI Taxonomy" id="10224"/>
    <lineage>
        <taxon>Eukaryota</taxon>
        <taxon>Metazoa</taxon>
        <taxon>Hemichordata</taxon>
        <taxon>Enteropneusta</taxon>
        <taxon>Harrimaniidae</taxon>
        <taxon>Saccoglossus</taxon>
    </lineage>
</organism>
<reference evidence="2" key="1">
    <citation type="submission" date="2025-08" db="UniProtKB">
        <authorList>
            <consortium name="RefSeq"/>
        </authorList>
    </citation>
    <scope>IDENTIFICATION</scope>
    <source>
        <tissue evidence="2">Testes</tissue>
    </source>
</reference>
<gene>
    <name evidence="2" type="primary">LOC102808895</name>
</gene>
<proteinExistence type="predicted"/>
<protein>
    <submittedName>
        <fullName evidence="2">Inactive phospholipase C-like protein 1-like</fullName>
    </submittedName>
</protein>
<keyword evidence="1" id="KW-1185">Reference proteome</keyword>
<accession>A0ABM0MWU8</accession>
<name>A0ABM0MWU8_SACKO</name>
<sequence length="166" mass="18886">MTRFKEMCGLASIANIKQCIRVLATRLQTSSIDNLVLMLQMKDKFPELQAEGNVPEMLKKVLIAFDQMVTESRTLIEKTDEIVDRIVLCQRNGLEWHEDLHSLCAKEGLKGRKMTKAQENFAWNIRVLKGQADLLTRSKKECEDCMIQILEAANALGLVRHTPTTV</sequence>
<dbReference type="RefSeq" id="XP_006824489.1">
    <property type="nucleotide sequence ID" value="XM_006824426.1"/>
</dbReference>
<dbReference type="Proteomes" id="UP000694865">
    <property type="component" value="Unplaced"/>
</dbReference>